<comment type="caution">
    <text evidence="2">The sequence shown here is derived from an EMBL/GenBank/DDBJ whole genome shotgun (WGS) entry which is preliminary data.</text>
</comment>
<dbReference type="Proteomes" id="UP000069443">
    <property type="component" value="Unassembled WGS sequence"/>
</dbReference>
<evidence type="ECO:0000313" key="2">
    <source>
        <dbReference type="EMBL" id="GAS97085.1"/>
    </source>
</evidence>
<accession>A0A117IAY0</accession>
<reference evidence="3" key="1">
    <citation type="journal article" date="2016" name="Genome Announc.">
        <title>Draft Genome Sequences of Five Rapidly Growing Mycobacterium Species, M. thermoresistibile, M. fortuitum subsp. acetamidolyticum, M. canariasense, M. brisbanense, and M. novocastrense.</title>
        <authorList>
            <person name="Katahira K."/>
            <person name="Ogura Y."/>
            <person name="Gotoh Y."/>
            <person name="Hayashi T."/>
        </authorList>
    </citation>
    <scope>NUCLEOTIDE SEQUENCE [LARGE SCALE GENOMIC DNA]</scope>
    <source>
        <strain evidence="3">JCM15298</strain>
    </source>
</reference>
<dbReference type="SUPFAM" id="SSF51735">
    <property type="entry name" value="NAD(P)-binding Rossmann-fold domains"/>
    <property type="match status" value="1"/>
</dbReference>
<dbReference type="STRING" id="228230.RMCC_4051"/>
<dbReference type="Gene3D" id="3.40.50.720">
    <property type="entry name" value="NAD(P)-binding Rossmann-like Domain"/>
    <property type="match status" value="1"/>
</dbReference>
<evidence type="ECO:0000259" key="1">
    <source>
        <dbReference type="Pfam" id="PF19328"/>
    </source>
</evidence>
<protein>
    <submittedName>
        <fullName evidence="2">Dihydrodipicolinate reductase</fullName>
    </submittedName>
</protein>
<dbReference type="InterPro" id="IPR045760">
    <property type="entry name" value="DAP_DH_C"/>
</dbReference>
<evidence type="ECO:0000313" key="3">
    <source>
        <dbReference type="Proteomes" id="UP000069443"/>
    </source>
</evidence>
<keyword evidence="3" id="KW-1185">Reference proteome</keyword>
<feature type="domain" description="2,4-diaminopentanoate dehydrogenase C-terminal" evidence="1">
    <location>
        <begin position="142"/>
        <end position="345"/>
    </location>
</feature>
<sequence>MVWGTGFVGTMVIAEIVKHPLFELVGVGVSNPDKVDRDVGEICGLDAPLGLTATDDVDALIALKPDALVHYGPTAAQADANIDLITRFLRAGIDVCSTAMTPWVWPHMSLNPPSWISPIDEACAAGGASCFTTGIDPGFANDLFPMTLMGLCSEVRRVRASELLDYTNYTGDYEFEMGIGKPPEYRPLLEHRDILVMSWGATVPMIAHAAGITLDEITTTWEKWVTPEDRKSAKGIIPAGHVAAVRFTINGRYRDETRIQLEHVNRIGLDAAPDWPTGNDNDVYRVDIEGTPSISQETAFRFTDGSGRDAAAAGCLATGLRALNAVPAVNDLPPGWVTALDLPLIPGAGTIR</sequence>
<organism evidence="2 3">
    <name type="scientific">Mycolicibacterium canariasense</name>
    <name type="common">Mycobacterium canariasense</name>
    <dbReference type="NCBI Taxonomy" id="228230"/>
    <lineage>
        <taxon>Bacteria</taxon>
        <taxon>Bacillati</taxon>
        <taxon>Actinomycetota</taxon>
        <taxon>Actinomycetes</taxon>
        <taxon>Mycobacteriales</taxon>
        <taxon>Mycobacteriaceae</taxon>
        <taxon>Mycolicibacterium</taxon>
    </lineage>
</organism>
<dbReference type="AlphaFoldDB" id="A0A117IAY0"/>
<dbReference type="InterPro" id="IPR036291">
    <property type="entry name" value="NAD(P)-bd_dom_sf"/>
</dbReference>
<proteinExistence type="predicted"/>
<reference evidence="3" key="2">
    <citation type="submission" date="2016-02" db="EMBL/GenBank/DDBJ databases">
        <title>Draft genome sequence of five rapidly growing Mycobacterium species.</title>
        <authorList>
            <person name="Katahira K."/>
            <person name="Gotou Y."/>
            <person name="Iida K."/>
            <person name="Ogura Y."/>
            <person name="Hayashi T."/>
        </authorList>
    </citation>
    <scope>NUCLEOTIDE SEQUENCE [LARGE SCALE GENOMIC DNA]</scope>
    <source>
        <strain evidence="3">JCM15298</strain>
    </source>
</reference>
<dbReference type="EMBL" id="BCSY01000068">
    <property type="protein sequence ID" value="GAS97085.1"/>
    <property type="molecule type" value="Genomic_DNA"/>
</dbReference>
<name>A0A117IAY0_MYCCR</name>
<gene>
    <name evidence="2" type="ORF">RMCC_4051</name>
</gene>
<dbReference type="Pfam" id="PF19328">
    <property type="entry name" value="DAP_DH_C"/>
    <property type="match status" value="1"/>
</dbReference>